<feature type="compositionally biased region" description="Basic residues" evidence="1">
    <location>
        <begin position="151"/>
        <end position="165"/>
    </location>
</feature>
<dbReference type="InterPro" id="IPR008160">
    <property type="entry name" value="Collagen"/>
</dbReference>
<dbReference type="Gene3D" id="1.20.5.320">
    <property type="entry name" value="6-Phosphogluconate Dehydrogenase, domain 3"/>
    <property type="match status" value="1"/>
</dbReference>
<feature type="compositionally biased region" description="Low complexity" evidence="1">
    <location>
        <begin position="7"/>
        <end position="25"/>
    </location>
</feature>
<organism evidence="2 3">
    <name type="scientific">Bradyrhizobium ontarionense</name>
    <dbReference type="NCBI Taxonomy" id="2898149"/>
    <lineage>
        <taxon>Bacteria</taxon>
        <taxon>Pseudomonadati</taxon>
        <taxon>Pseudomonadota</taxon>
        <taxon>Alphaproteobacteria</taxon>
        <taxon>Hyphomicrobiales</taxon>
        <taxon>Nitrobacteraceae</taxon>
        <taxon>Bradyrhizobium</taxon>
    </lineage>
</organism>
<proteinExistence type="predicted"/>
<dbReference type="PANTHER" id="PTHR24637">
    <property type="entry name" value="COLLAGEN"/>
    <property type="match status" value="1"/>
</dbReference>
<feature type="region of interest" description="Disordered" evidence="1">
    <location>
        <begin position="134"/>
        <end position="171"/>
    </location>
</feature>
<evidence type="ECO:0000256" key="1">
    <source>
        <dbReference type="SAM" id="MobiDB-lite"/>
    </source>
</evidence>
<dbReference type="RefSeq" id="WP_231319886.1">
    <property type="nucleotide sequence ID" value="NZ_CP088156.1"/>
</dbReference>
<feature type="region of interest" description="Disordered" evidence="1">
    <location>
        <begin position="1"/>
        <end position="87"/>
    </location>
</feature>
<dbReference type="Pfam" id="PF01391">
    <property type="entry name" value="Collagen"/>
    <property type="match status" value="1"/>
</dbReference>
<keyword evidence="3" id="KW-1185">Reference proteome</keyword>
<feature type="compositionally biased region" description="Low complexity" evidence="1">
    <location>
        <begin position="64"/>
        <end position="80"/>
    </location>
</feature>
<dbReference type="EMBL" id="CP088156">
    <property type="protein sequence ID" value="UFZ03873.1"/>
    <property type="molecule type" value="Genomic_DNA"/>
</dbReference>
<name>A0ABY3RAS2_9BRAD</name>
<sequence>MARHPAGRGLQGPAGPRGPQGQPGRRGPDGQRGKPGPDGKPGAQGKPGPQGPRGEAGVPGKPGPQGSQGPQGPRGEQGPPGTLPTIDQLMPWLEQIFAAYDDYKRNRDREAHEREAAQMAIRDIFAATEHDEALEEAFEDDDPHAIDVPTKKKKKHKKNKKHKKHPHDEDF</sequence>
<reference evidence="2" key="1">
    <citation type="journal article" date="2024" name="Antonie Van Leeuwenhoek">
        <title>Bradyrhizobium ontarionense sp. nov., a novel bacterial symbiont isolated from Aeschynomene indica (Indian jointvetch), harbours photosynthesis, nitrogen fixation and nitrous oxide (N2O) reductase genes.</title>
        <authorList>
            <person name="Bromfield E.S.P."/>
            <person name="Cloutier S."/>
        </authorList>
    </citation>
    <scope>NUCLEOTIDE SEQUENCE</scope>
    <source>
        <strain evidence="2">A19</strain>
    </source>
</reference>
<gene>
    <name evidence="2" type="ORF">LQG66_32535</name>
</gene>
<evidence type="ECO:0000313" key="3">
    <source>
        <dbReference type="Proteomes" id="UP001431010"/>
    </source>
</evidence>
<protein>
    <submittedName>
        <fullName evidence="2">Collagen-like protein</fullName>
    </submittedName>
</protein>
<accession>A0ABY3RAS2</accession>
<dbReference type="Proteomes" id="UP001431010">
    <property type="component" value="Chromosome"/>
</dbReference>
<feature type="compositionally biased region" description="Basic and acidic residues" evidence="1">
    <location>
        <begin position="26"/>
        <end position="37"/>
    </location>
</feature>
<evidence type="ECO:0000313" key="2">
    <source>
        <dbReference type="EMBL" id="UFZ03873.1"/>
    </source>
</evidence>